<dbReference type="SUPFAM" id="SSF50129">
    <property type="entry name" value="GroES-like"/>
    <property type="match status" value="1"/>
</dbReference>
<dbReference type="PANTHER" id="PTHR43205:SF79">
    <property type="entry name" value="ENOYL REDUCTASE (ER) DOMAIN-CONTAINING PROTEIN"/>
    <property type="match status" value="1"/>
</dbReference>
<keyword evidence="2" id="KW-1185">Reference proteome</keyword>
<evidence type="ECO:0000313" key="2">
    <source>
        <dbReference type="Proteomes" id="UP001188597"/>
    </source>
</evidence>
<gene>
    <name evidence="1" type="ORF">RJ639_022757</name>
</gene>
<dbReference type="AlphaFoldDB" id="A0AA89AD26"/>
<accession>A0AA89AD26</accession>
<reference evidence="1" key="1">
    <citation type="submission" date="2022-12" db="EMBL/GenBank/DDBJ databases">
        <title>Draft genome assemblies for two species of Escallonia (Escalloniales).</title>
        <authorList>
            <person name="Chanderbali A."/>
            <person name="Dervinis C."/>
            <person name="Anghel I."/>
            <person name="Soltis D."/>
            <person name="Soltis P."/>
            <person name="Zapata F."/>
        </authorList>
    </citation>
    <scope>NUCLEOTIDE SEQUENCE</scope>
    <source>
        <strain evidence="1">UCBG64.0493</strain>
        <tissue evidence="1">Leaf</tissue>
    </source>
</reference>
<dbReference type="Proteomes" id="UP001188597">
    <property type="component" value="Unassembled WGS sequence"/>
</dbReference>
<organism evidence="1 2">
    <name type="scientific">Escallonia herrerae</name>
    <dbReference type="NCBI Taxonomy" id="1293975"/>
    <lineage>
        <taxon>Eukaryota</taxon>
        <taxon>Viridiplantae</taxon>
        <taxon>Streptophyta</taxon>
        <taxon>Embryophyta</taxon>
        <taxon>Tracheophyta</taxon>
        <taxon>Spermatophyta</taxon>
        <taxon>Magnoliopsida</taxon>
        <taxon>eudicotyledons</taxon>
        <taxon>Gunneridae</taxon>
        <taxon>Pentapetalae</taxon>
        <taxon>asterids</taxon>
        <taxon>campanulids</taxon>
        <taxon>Escalloniales</taxon>
        <taxon>Escalloniaceae</taxon>
        <taxon>Escallonia</taxon>
    </lineage>
</organism>
<dbReference type="EMBL" id="JAVXUP010003307">
    <property type="protein sequence ID" value="KAK2999354.1"/>
    <property type="molecule type" value="Genomic_DNA"/>
</dbReference>
<protein>
    <submittedName>
        <fullName evidence="1">Uncharacterized protein</fullName>
    </submittedName>
</protein>
<evidence type="ECO:0000313" key="1">
    <source>
        <dbReference type="EMBL" id="KAK2999354.1"/>
    </source>
</evidence>
<comment type="caution">
    <text evidence="1">The sequence shown here is derived from an EMBL/GenBank/DDBJ whole genome shotgun (WGS) entry which is preliminary data.</text>
</comment>
<dbReference type="InterPro" id="IPR011032">
    <property type="entry name" value="GroES-like_sf"/>
</dbReference>
<dbReference type="PANTHER" id="PTHR43205">
    <property type="entry name" value="PROSTAGLANDIN REDUCTASE"/>
    <property type="match status" value="1"/>
</dbReference>
<proteinExistence type="predicted"/>
<name>A0AA89AD26_9ASTE</name>
<dbReference type="GO" id="GO:0032440">
    <property type="term" value="F:2-alkenal reductase [NAD(P)H] activity"/>
    <property type="evidence" value="ECO:0007669"/>
    <property type="project" value="TreeGrafter"/>
</dbReference>
<dbReference type="Gene3D" id="3.90.180.10">
    <property type="entry name" value="Medium-chain alcohol dehydrogenases, catalytic domain"/>
    <property type="match status" value="1"/>
</dbReference>
<sequence>MAEGEEVENKQVLFRNYIDGFPKESDMYVSTENTIRLKLPQGSNGVLAKNLVLACDPLMRLLMHKSDDNGVFGCYTPDSIVNYRGH</sequence>
<dbReference type="InterPro" id="IPR045010">
    <property type="entry name" value="MDR_fam"/>
</dbReference>